<dbReference type="STRING" id="996166.SAMN05192554_10352"/>
<feature type="domain" description="HTH iclR-type" evidence="1">
    <location>
        <begin position="30"/>
        <end position="90"/>
    </location>
</feature>
<dbReference type="GO" id="GO:0003677">
    <property type="term" value="F:DNA binding"/>
    <property type="evidence" value="ECO:0007669"/>
    <property type="project" value="InterPro"/>
</dbReference>
<dbReference type="Gene3D" id="1.10.10.10">
    <property type="entry name" value="Winged helix-like DNA-binding domain superfamily/Winged helix DNA-binding domain"/>
    <property type="match status" value="1"/>
</dbReference>
<dbReference type="InterPro" id="IPR057527">
    <property type="entry name" value="HVO_A0261-like_N"/>
</dbReference>
<dbReference type="Pfam" id="PF08350">
    <property type="entry name" value="FilR1_middle"/>
    <property type="match status" value="1"/>
</dbReference>
<dbReference type="CDD" id="cd00090">
    <property type="entry name" value="HTH_ARSR"/>
    <property type="match status" value="1"/>
</dbReference>
<sequence length="277" mass="29682">MTMDRDKYGLVGIPGMDDPPTAALERVEFLAASPTRLRLLDAVAEDPAVPETLTERTGIPRSTLRRNLAALVDRGYLSHSATSGEYSLTVAGSVVRRALHDAVATVDRADSLVPFLDHFPVDIPVEPAALAEAEVVGSDESDPFKPVATIRERFGDSTSARGFLPVINPLYLKGLRAYADTGHTVELVAPRAAYDSRAADSPEEFRAVASSPGVELLVSAAVPAYAVGFLDGDAVLGAFDEHRRTHSVLHAGADSAVADWAETQYEAVRETAEPFEW</sequence>
<dbReference type="RefSeq" id="WP_089731565.1">
    <property type="nucleotide sequence ID" value="NZ_FNIA01000003.1"/>
</dbReference>
<evidence type="ECO:0000259" key="1">
    <source>
        <dbReference type="PROSITE" id="PS51077"/>
    </source>
</evidence>
<dbReference type="PROSITE" id="PS51077">
    <property type="entry name" value="HTH_ICLR"/>
    <property type="match status" value="1"/>
</dbReference>
<dbReference type="Pfam" id="PF25213">
    <property type="entry name" value="HVO_A0261_N"/>
    <property type="match status" value="1"/>
</dbReference>
<dbReference type="InterPro" id="IPR036388">
    <property type="entry name" value="WH-like_DNA-bd_sf"/>
</dbReference>
<name>A0A1G9TPV8_9EURY</name>
<dbReference type="SUPFAM" id="SSF46785">
    <property type="entry name" value="Winged helix' DNA-binding domain"/>
    <property type="match status" value="1"/>
</dbReference>
<dbReference type="InterPro" id="IPR011991">
    <property type="entry name" value="ArsR-like_HTH"/>
</dbReference>
<dbReference type="InterPro" id="IPR036390">
    <property type="entry name" value="WH_DNA-bd_sf"/>
</dbReference>
<dbReference type="InterPro" id="IPR013561">
    <property type="entry name" value="FilR1_middle_dom"/>
</dbReference>
<dbReference type="OrthoDB" id="330490at2157"/>
<dbReference type="GO" id="GO:0006355">
    <property type="term" value="P:regulation of DNA-templated transcription"/>
    <property type="evidence" value="ECO:0007669"/>
    <property type="project" value="InterPro"/>
</dbReference>
<organism evidence="2 3">
    <name type="scientific">Haloarchaeobius iranensis</name>
    <dbReference type="NCBI Taxonomy" id="996166"/>
    <lineage>
        <taxon>Archaea</taxon>
        <taxon>Methanobacteriati</taxon>
        <taxon>Methanobacteriota</taxon>
        <taxon>Stenosarchaea group</taxon>
        <taxon>Halobacteria</taxon>
        <taxon>Halobacteriales</taxon>
        <taxon>Halorubellaceae</taxon>
        <taxon>Haloarchaeobius</taxon>
    </lineage>
</organism>
<dbReference type="Proteomes" id="UP000199370">
    <property type="component" value="Unassembled WGS sequence"/>
</dbReference>
<protein>
    <submittedName>
        <fullName evidence="2">Predicted transcriptional regulator, contains HTH domain</fullName>
    </submittedName>
</protein>
<accession>A0A1G9TPV8</accession>
<dbReference type="AlphaFoldDB" id="A0A1G9TPV8"/>
<reference evidence="2 3" key="1">
    <citation type="submission" date="2016-10" db="EMBL/GenBank/DDBJ databases">
        <authorList>
            <person name="de Groot N.N."/>
        </authorList>
    </citation>
    <scope>NUCLEOTIDE SEQUENCE [LARGE SCALE GENOMIC DNA]</scope>
    <source>
        <strain evidence="3">EB21,IBRC-M 10013,KCTC 4048</strain>
    </source>
</reference>
<gene>
    <name evidence="2" type="ORF">SAMN05192554_10352</name>
</gene>
<dbReference type="InterPro" id="IPR005471">
    <property type="entry name" value="Tscrpt_reg_IclR_N"/>
</dbReference>
<evidence type="ECO:0000313" key="2">
    <source>
        <dbReference type="EMBL" id="SDM49691.1"/>
    </source>
</evidence>
<dbReference type="EMBL" id="FNIA01000003">
    <property type="protein sequence ID" value="SDM49691.1"/>
    <property type="molecule type" value="Genomic_DNA"/>
</dbReference>
<keyword evidence="3" id="KW-1185">Reference proteome</keyword>
<proteinExistence type="predicted"/>
<evidence type="ECO:0000313" key="3">
    <source>
        <dbReference type="Proteomes" id="UP000199370"/>
    </source>
</evidence>